<feature type="domain" description="C2H2-type" evidence="3">
    <location>
        <begin position="349"/>
        <end position="377"/>
    </location>
</feature>
<name>A0ABR3RBZ1_9PLEO</name>
<feature type="compositionally biased region" description="Polar residues" evidence="2">
    <location>
        <begin position="371"/>
        <end position="380"/>
    </location>
</feature>
<gene>
    <name evidence="4" type="ORF">SLS60_006367</name>
</gene>
<keyword evidence="5" id="KW-1185">Reference proteome</keyword>
<evidence type="ECO:0000259" key="3">
    <source>
        <dbReference type="PROSITE" id="PS50157"/>
    </source>
</evidence>
<dbReference type="PROSITE" id="PS00028">
    <property type="entry name" value="ZINC_FINGER_C2H2_1"/>
    <property type="match status" value="3"/>
</dbReference>
<feature type="compositionally biased region" description="Basic and acidic residues" evidence="2">
    <location>
        <begin position="171"/>
        <end position="202"/>
    </location>
</feature>
<feature type="region of interest" description="Disordered" evidence="2">
    <location>
        <begin position="1"/>
        <end position="49"/>
    </location>
</feature>
<evidence type="ECO:0000313" key="5">
    <source>
        <dbReference type="Proteomes" id="UP001521785"/>
    </source>
</evidence>
<feature type="region of interest" description="Disordered" evidence="2">
    <location>
        <begin position="593"/>
        <end position="625"/>
    </location>
</feature>
<feature type="region of interest" description="Disordered" evidence="2">
    <location>
        <begin position="168"/>
        <end position="253"/>
    </location>
</feature>
<dbReference type="PROSITE" id="PS50157">
    <property type="entry name" value="ZINC_FINGER_C2H2_2"/>
    <property type="match status" value="1"/>
</dbReference>
<feature type="compositionally biased region" description="Low complexity" evidence="2">
    <location>
        <begin position="610"/>
        <end position="625"/>
    </location>
</feature>
<dbReference type="SMART" id="SM00355">
    <property type="entry name" value="ZnF_C2H2"/>
    <property type="match status" value="4"/>
</dbReference>
<keyword evidence="1" id="KW-0479">Metal-binding</keyword>
<sequence length="625" mass="70288">MSAPTARSSAKGRQSIHVPPDVLAARREKTTESMLAQLHEPPPVTNPSPFRGFGLYTDVEVEVPHKDPRLAHKHYTVKKFLPLGGPQHVHNKRRKRDDLPDEVLRVYNELEAIMLREEDAEKRGTRQDPLKRFKPMECLEILVPPPSPPPPLPKPVETVLQTTTTILEANDGTRKDTQKETGEEVRNYINHETRVNSHRDTEPIPPVENRPPISLPARAQIPNETESKSSDDAEDISTADSRPKIPFAPNQESVVVSPRESLVAPSVVQIKSGRPHMPPPTMQLYCRNCKLYLNSIKELVAHFMKCHIEELDSVYFACCPPPDRHYYKATCNSFMHMQDVHGWDHLTPFPCHECDAKFFDIRDVREHFESTHQTSKTQRSAGFAPSRTMSHPGLRARTPPRRSPSTDGADWHPAFRPPTSPRRDRPPPTFSGPHWHTAARSRSPPRRSTSNDRASWHPASKNPSEPPSRNPSFTSTPGSLPPFKEDPRNSFSRLDGSAIPSTNLNIRCLVCGVDLKTIPSLTSHLFSQHADGMPKLWWECCHMNGMPVGATLKHLKEVHGWRDGLPCPGERCTRTFELLPEWHGHVRSHLHELSKGSKVSNKASDDRARSASVGSRSSAMDLSDG</sequence>
<dbReference type="Proteomes" id="UP001521785">
    <property type="component" value="Unassembled WGS sequence"/>
</dbReference>
<dbReference type="InterPro" id="IPR013087">
    <property type="entry name" value="Znf_C2H2_type"/>
</dbReference>
<keyword evidence="1" id="KW-0863">Zinc-finger</keyword>
<keyword evidence="1" id="KW-0862">Zinc</keyword>
<dbReference type="EMBL" id="JAKJXO020000008">
    <property type="protein sequence ID" value="KAL1601452.1"/>
    <property type="molecule type" value="Genomic_DNA"/>
</dbReference>
<protein>
    <recommendedName>
        <fullName evidence="3">C2H2-type domain-containing protein</fullName>
    </recommendedName>
</protein>
<comment type="caution">
    <text evidence="4">The sequence shown here is derived from an EMBL/GenBank/DDBJ whole genome shotgun (WGS) entry which is preliminary data.</text>
</comment>
<organism evidence="4 5">
    <name type="scientific">Paraconiothyrium brasiliense</name>
    <dbReference type="NCBI Taxonomy" id="300254"/>
    <lineage>
        <taxon>Eukaryota</taxon>
        <taxon>Fungi</taxon>
        <taxon>Dikarya</taxon>
        <taxon>Ascomycota</taxon>
        <taxon>Pezizomycotina</taxon>
        <taxon>Dothideomycetes</taxon>
        <taxon>Pleosporomycetidae</taxon>
        <taxon>Pleosporales</taxon>
        <taxon>Massarineae</taxon>
        <taxon>Didymosphaeriaceae</taxon>
        <taxon>Paraconiothyrium</taxon>
    </lineage>
</organism>
<evidence type="ECO:0000256" key="2">
    <source>
        <dbReference type="SAM" id="MobiDB-lite"/>
    </source>
</evidence>
<feature type="compositionally biased region" description="Polar residues" evidence="2">
    <location>
        <begin position="1"/>
        <end position="12"/>
    </location>
</feature>
<feature type="region of interest" description="Disordered" evidence="2">
    <location>
        <begin position="369"/>
        <end position="496"/>
    </location>
</feature>
<accession>A0ABR3RBZ1</accession>
<proteinExistence type="predicted"/>
<evidence type="ECO:0000256" key="1">
    <source>
        <dbReference type="PROSITE-ProRule" id="PRU00042"/>
    </source>
</evidence>
<evidence type="ECO:0000313" key="4">
    <source>
        <dbReference type="EMBL" id="KAL1601452.1"/>
    </source>
</evidence>
<reference evidence="4 5" key="1">
    <citation type="submission" date="2024-02" db="EMBL/GenBank/DDBJ databases">
        <title>De novo assembly and annotation of 12 fungi associated with fruit tree decline syndrome in Ontario, Canada.</title>
        <authorList>
            <person name="Sulman M."/>
            <person name="Ellouze W."/>
            <person name="Ilyukhin E."/>
        </authorList>
    </citation>
    <scope>NUCLEOTIDE SEQUENCE [LARGE SCALE GENOMIC DNA]</scope>
    <source>
        <strain evidence="4 5">M42-189</strain>
    </source>
</reference>